<evidence type="ECO:0000313" key="1">
    <source>
        <dbReference type="EMBL" id="RNA12700.1"/>
    </source>
</evidence>
<comment type="caution">
    <text evidence="1">The sequence shown here is derived from an EMBL/GenBank/DDBJ whole genome shotgun (WGS) entry which is preliminary data.</text>
</comment>
<evidence type="ECO:0000313" key="2">
    <source>
        <dbReference type="Proteomes" id="UP000276133"/>
    </source>
</evidence>
<protein>
    <submittedName>
        <fullName evidence="1">Uncharacterized protein</fullName>
    </submittedName>
</protein>
<keyword evidence="2" id="KW-1185">Reference proteome</keyword>
<gene>
    <name evidence="1" type="ORF">BpHYR1_018960</name>
</gene>
<name>A0A3M7QN37_BRAPC</name>
<accession>A0A3M7QN37</accession>
<feature type="non-terminal residue" evidence="1">
    <location>
        <position position="1"/>
    </location>
</feature>
<reference evidence="1 2" key="1">
    <citation type="journal article" date="2018" name="Sci. Rep.">
        <title>Genomic signatures of local adaptation to the degree of environmental predictability in rotifers.</title>
        <authorList>
            <person name="Franch-Gras L."/>
            <person name="Hahn C."/>
            <person name="Garcia-Roger E.M."/>
            <person name="Carmona M.J."/>
            <person name="Serra M."/>
            <person name="Gomez A."/>
        </authorList>
    </citation>
    <scope>NUCLEOTIDE SEQUENCE [LARGE SCALE GENOMIC DNA]</scope>
    <source>
        <strain evidence="1">HYR1</strain>
    </source>
</reference>
<organism evidence="1 2">
    <name type="scientific">Brachionus plicatilis</name>
    <name type="common">Marine rotifer</name>
    <name type="synonym">Brachionus muelleri</name>
    <dbReference type="NCBI Taxonomy" id="10195"/>
    <lineage>
        <taxon>Eukaryota</taxon>
        <taxon>Metazoa</taxon>
        <taxon>Spiralia</taxon>
        <taxon>Gnathifera</taxon>
        <taxon>Rotifera</taxon>
        <taxon>Eurotatoria</taxon>
        <taxon>Monogononta</taxon>
        <taxon>Pseudotrocha</taxon>
        <taxon>Ploima</taxon>
        <taxon>Brachionidae</taxon>
        <taxon>Brachionus</taxon>
    </lineage>
</organism>
<dbReference type="AlphaFoldDB" id="A0A3M7QN37"/>
<sequence length="64" mass="7814">KGQNFIYLIAKNKQDKELIKKTKDTLRFLKINFRIKKSAQFRVTNFGMSKRFGWKMELKFNFHN</sequence>
<proteinExistence type="predicted"/>
<dbReference type="Proteomes" id="UP000276133">
    <property type="component" value="Unassembled WGS sequence"/>
</dbReference>
<dbReference type="EMBL" id="REGN01005631">
    <property type="protein sequence ID" value="RNA12700.1"/>
    <property type="molecule type" value="Genomic_DNA"/>
</dbReference>